<keyword evidence="4" id="KW-1185">Reference proteome</keyword>
<comment type="subcellular location">
    <subcellularLocation>
        <location evidence="2">Cell membrane</location>
        <topology evidence="2">Lipid-anchor</topology>
    </subcellularLocation>
</comment>
<dbReference type="AlphaFoldDB" id="A0A239EZP3"/>
<keyword evidence="2" id="KW-1134">Transmembrane beta strand</keyword>
<organism evidence="3 4">
    <name type="scientific">Noviherbaspirillum humi</name>
    <dbReference type="NCBI Taxonomy" id="1688639"/>
    <lineage>
        <taxon>Bacteria</taxon>
        <taxon>Pseudomonadati</taxon>
        <taxon>Pseudomonadota</taxon>
        <taxon>Betaproteobacteria</taxon>
        <taxon>Burkholderiales</taxon>
        <taxon>Oxalobacteraceae</taxon>
        <taxon>Noviherbaspirillum</taxon>
    </lineage>
</organism>
<dbReference type="SUPFAM" id="SSF56954">
    <property type="entry name" value="Outer membrane efflux proteins (OEP)"/>
    <property type="match status" value="1"/>
</dbReference>
<evidence type="ECO:0000313" key="4">
    <source>
        <dbReference type="Proteomes" id="UP000198284"/>
    </source>
</evidence>
<dbReference type="NCBIfam" id="TIGR01845">
    <property type="entry name" value="outer_NodT"/>
    <property type="match status" value="1"/>
</dbReference>
<evidence type="ECO:0000256" key="1">
    <source>
        <dbReference type="ARBA" id="ARBA00007613"/>
    </source>
</evidence>
<dbReference type="Gene3D" id="1.20.1600.10">
    <property type="entry name" value="Outer membrane efflux proteins (OEP)"/>
    <property type="match status" value="1"/>
</dbReference>
<accession>A0A239EZP3</accession>
<dbReference type="EMBL" id="FZOT01000003">
    <property type="protein sequence ID" value="SNS50099.1"/>
    <property type="molecule type" value="Genomic_DNA"/>
</dbReference>
<dbReference type="GO" id="GO:0015562">
    <property type="term" value="F:efflux transmembrane transporter activity"/>
    <property type="evidence" value="ECO:0007669"/>
    <property type="project" value="InterPro"/>
</dbReference>
<keyword evidence="2" id="KW-0472">Membrane</keyword>
<dbReference type="Gene3D" id="2.20.200.10">
    <property type="entry name" value="Outer membrane efflux proteins (OEP)"/>
    <property type="match status" value="1"/>
</dbReference>
<dbReference type="PROSITE" id="PS51257">
    <property type="entry name" value="PROKAR_LIPOPROTEIN"/>
    <property type="match status" value="1"/>
</dbReference>
<protein>
    <submittedName>
        <fullName evidence="3">Efflux transporter, outer membrane factor (OMF) lipoprotein, NodT family</fullName>
    </submittedName>
</protein>
<keyword evidence="2" id="KW-0812">Transmembrane</keyword>
<dbReference type="PANTHER" id="PTHR30203:SF33">
    <property type="entry name" value="BLR4455 PROTEIN"/>
    <property type="match status" value="1"/>
</dbReference>
<dbReference type="PANTHER" id="PTHR30203">
    <property type="entry name" value="OUTER MEMBRANE CATION EFFLUX PROTEIN"/>
    <property type="match status" value="1"/>
</dbReference>
<dbReference type="InterPro" id="IPR003423">
    <property type="entry name" value="OMP_efflux"/>
</dbReference>
<name>A0A239EZP3_9BURK</name>
<proteinExistence type="inferred from homology"/>
<dbReference type="GO" id="GO:0005886">
    <property type="term" value="C:plasma membrane"/>
    <property type="evidence" value="ECO:0007669"/>
    <property type="project" value="UniProtKB-SubCell"/>
</dbReference>
<comment type="similarity">
    <text evidence="1 2">Belongs to the outer membrane factor (OMF) (TC 1.B.17) family.</text>
</comment>
<keyword evidence="2 3" id="KW-0449">Lipoprotein</keyword>
<dbReference type="InterPro" id="IPR010131">
    <property type="entry name" value="MdtP/NodT-like"/>
</dbReference>
<feature type="signal peptide" evidence="2">
    <location>
        <begin position="1"/>
        <end position="25"/>
    </location>
</feature>
<gene>
    <name evidence="3" type="ORF">SAMN06265795_103100</name>
</gene>
<evidence type="ECO:0000256" key="2">
    <source>
        <dbReference type="RuleBase" id="RU362097"/>
    </source>
</evidence>
<keyword evidence="2" id="KW-0564">Palmitate</keyword>
<reference evidence="3 4" key="1">
    <citation type="submission" date="2017-06" db="EMBL/GenBank/DDBJ databases">
        <authorList>
            <person name="Kim H.J."/>
            <person name="Triplett B.A."/>
        </authorList>
    </citation>
    <scope>NUCLEOTIDE SEQUENCE [LARGE SCALE GENOMIC DNA]</scope>
    <source>
        <strain evidence="3 4">U15</strain>
    </source>
</reference>
<sequence>MMRVRLDWRRPAALALASAALAGCAAGPDYRKPDVSMPAAWKTEAPWKPADPSDAAPKGEWWSRFGDPQLDALQRKALADSPTLAVASARLAQARSALAAASASLLPQVTLNSRDARQRIAANRPLNNYNAPNFSTVQNDFVLSAGASYELDLFGRVQRAVEGAQASAEQVQADFENVRLLLGADLAAAYVNLRTADAEIDIVSRSLALQRRVLDLATSRHDLGATSGLDMAQQQALVDATLTQLELLGRQRAQFENAIATLTGTPAPSFSLPAAAGALRPPEVPIGIPSDILERRPDVAAAERAMAVANAQIGLASAAYYPSVILSANYGDESRVLSQLFSTPSLIWSVGATLTQTLFDGGRIRANVSSARAAHEAAAATYRRVVLSAMQEAQDGITGMAKLEKAHAQALKAAESASRVLDLALTRYEGGVATALDVITAQQSLLNAERQAAQVLGQRLLASVGTIRALGGGW</sequence>
<keyword evidence="2" id="KW-0732">Signal</keyword>
<dbReference type="Proteomes" id="UP000198284">
    <property type="component" value="Unassembled WGS sequence"/>
</dbReference>
<feature type="chain" id="PRO_5011819538" evidence="2">
    <location>
        <begin position="26"/>
        <end position="474"/>
    </location>
</feature>
<dbReference type="Pfam" id="PF02321">
    <property type="entry name" value="OEP"/>
    <property type="match status" value="2"/>
</dbReference>
<evidence type="ECO:0000313" key="3">
    <source>
        <dbReference type="EMBL" id="SNS50099.1"/>
    </source>
</evidence>